<keyword evidence="1" id="KW-0812">Transmembrane</keyword>
<evidence type="ECO:0000313" key="3">
    <source>
        <dbReference type="Proteomes" id="UP000676246"/>
    </source>
</evidence>
<reference evidence="2 3" key="1">
    <citation type="submission" date="2021-04" db="EMBL/GenBank/DDBJ databases">
        <title>The genome sequence of Ideonella sp. 3Y2.</title>
        <authorList>
            <person name="Liu Y."/>
        </authorList>
    </citation>
    <scope>NUCLEOTIDE SEQUENCE [LARGE SCALE GENOMIC DNA]</scope>
    <source>
        <strain evidence="2 3">3Y2</strain>
    </source>
</reference>
<name>A0A940YDG9_9BURK</name>
<feature type="transmembrane region" description="Helical" evidence="1">
    <location>
        <begin position="34"/>
        <end position="56"/>
    </location>
</feature>
<feature type="transmembrane region" description="Helical" evidence="1">
    <location>
        <begin position="68"/>
        <end position="96"/>
    </location>
</feature>
<dbReference type="Proteomes" id="UP000676246">
    <property type="component" value="Unassembled WGS sequence"/>
</dbReference>
<feature type="transmembrane region" description="Helical" evidence="1">
    <location>
        <begin position="180"/>
        <end position="201"/>
    </location>
</feature>
<comment type="caution">
    <text evidence="2">The sequence shown here is derived from an EMBL/GenBank/DDBJ whole genome shotgun (WGS) entry which is preliminary data.</text>
</comment>
<keyword evidence="3" id="KW-1185">Reference proteome</keyword>
<evidence type="ECO:0000313" key="2">
    <source>
        <dbReference type="EMBL" id="MBQ0930612.1"/>
    </source>
</evidence>
<keyword evidence="1" id="KW-1133">Transmembrane helix</keyword>
<keyword evidence="1" id="KW-0472">Membrane</keyword>
<protein>
    <submittedName>
        <fullName evidence="2">DUF4386 domain-containing protein</fullName>
    </submittedName>
</protein>
<feature type="transmembrane region" description="Helical" evidence="1">
    <location>
        <begin position="153"/>
        <end position="174"/>
    </location>
</feature>
<dbReference type="InterPro" id="IPR025495">
    <property type="entry name" value="DUF4386"/>
</dbReference>
<gene>
    <name evidence="2" type="ORF">KAK03_08930</name>
</gene>
<accession>A0A940YDG9</accession>
<dbReference type="Pfam" id="PF14329">
    <property type="entry name" value="DUF4386"/>
    <property type="match status" value="1"/>
</dbReference>
<sequence>MATALFGEGYVRGSLLVSESAAQTAQNIIYSQGLFRLGLATDLITFAGVVVLVWSLHQLLQPVNTKLALLAAFFRLVEVGAHFSAVAFGLAAASLLGGGEYVKAFNAEQLAGLAGLALRAQGAGLTIGFIPLGIGSAIFAWLLFQSAYVPRVLAGWGIVSSLMLAIYAIAWVITPSTTDFFYLAMLPMFIYEVGLGLWLVVNGARTGTTSAA</sequence>
<dbReference type="EMBL" id="JAGQDD010000004">
    <property type="protein sequence ID" value="MBQ0930612.1"/>
    <property type="molecule type" value="Genomic_DNA"/>
</dbReference>
<evidence type="ECO:0000256" key="1">
    <source>
        <dbReference type="SAM" id="Phobius"/>
    </source>
</evidence>
<organism evidence="2 3">
    <name type="scientific">Ideonella alba</name>
    <dbReference type="NCBI Taxonomy" id="2824118"/>
    <lineage>
        <taxon>Bacteria</taxon>
        <taxon>Pseudomonadati</taxon>
        <taxon>Pseudomonadota</taxon>
        <taxon>Betaproteobacteria</taxon>
        <taxon>Burkholderiales</taxon>
        <taxon>Sphaerotilaceae</taxon>
        <taxon>Ideonella</taxon>
    </lineage>
</organism>
<feature type="transmembrane region" description="Helical" evidence="1">
    <location>
        <begin position="123"/>
        <end position="144"/>
    </location>
</feature>
<proteinExistence type="predicted"/>
<dbReference type="AlphaFoldDB" id="A0A940YDG9"/>